<evidence type="ECO:0000259" key="1">
    <source>
        <dbReference type="Pfam" id="PF00144"/>
    </source>
</evidence>
<dbReference type="InterPro" id="IPR050491">
    <property type="entry name" value="AmpC-like"/>
</dbReference>
<accession>A0ABM8UPH4</accession>
<dbReference type="Proteomes" id="UP000679725">
    <property type="component" value="Unassembled WGS sequence"/>
</dbReference>
<dbReference type="Gene3D" id="3.40.710.10">
    <property type="entry name" value="DD-peptidase/beta-lactamase superfamily"/>
    <property type="match status" value="1"/>
</dbReference>
<comment type="caution">
    <text evidence="2">The sequence shown here is derived from an EMBL/GenBank/DDBJ whole genome shotgun (WGS) entry which is preliminary data.</text>
</comment>
<dbReference type="SUPFAM" id="SSF56601">
    <property type="entry name" value="beta-lactamase/transpeptidase-like"/>
    <property type="match status" value="1"/>
</dbReference>
<gene>
    <name evidence="2" type="primary">dap_3</name>
    <name evidence="2" type="ORF">DYBT9623_02128</name>
</gene>
<dbReference type="EC" id="3.4.11.19" evidence="2"/>
<dbReference type="RefSeq" id="WP_215233466.1">
    <property type="nucleotide sequence ID" value="NZ_CAJRAU010000002.1"/>
</dbReference>
<dbReference type="GO" id="GO:0004177">
    <property type="term" value="F:aminopeptidase activity"/>
    <property type="evidence" value="ECO:0007669"/>
    <property type="project" value="UniProtKB-KW"/>
</dbReference>
<keyword evidence="3" id="KW-1185">Reference proteome</keyword>
<keyword evidence="2" id="KW-0645">Protease</keyword>
<dbReference type="Pfam" id="PF00144">
    <property type="entry name" value="Beta-lactamase"/>
    <property type="match status" value="1"/>
</dbReference>
<feature type="domain" description="Beta-lactamase-related" evidence="1">
    <location>
        <begin position="43"/>
        <end position="328"/>
    </location>
</feature>
<proteinExistence type="predicted"/>
<keyword evidence="2" id="KW-0031">Aminopeptidase</keyword>
<organism evidence="2 3">
    <name type="scientific">Dyadobacter linearis</name>
    <dbReference type="NCBI Taxonomy" id="2823330"/>
    <lineage>
        <taxon>Bacteria</taxon>
        <taxon>Pseudomonadati</taxon>
        <taxon>Bacteroidota</taxon>
        <taxon>Cytophagia</taxon>
        <taxon>Cytophagales</taxon>
        <taxon>Spirosomataceae</taxon>
        <taxon>Dyadobacter</taxon>
    </lineage>
</organism>
<sequence>MISKIYYLIITVLTINTVYSQTIDKAKLDAYFQALETNNKFMGSVAISQSGQLIYSKTVGYAEVETQKKANATTKYRIGSISKTFTAVLVFKAVEENKIALTQTIEKYFPTVKNAEKITVAQLLNHRSGIHNFTNSPDYEKWNTIKKSEQEMIDLIAKSGSDFEPDTKTAYSNSNYVLLSFILEKLYKKPLATLLNEHIVKPAGLKNTSLGGKILVADNQSYSYKYQDKWIRQTETDMSLPMGAGAVISTPEDLTKFAEALFGGKLVSEKSLTQMKTLKDNFGMGLLPIPFYDKISFGHNGSIDAFQSIFGYFPDQKIAYAITCNGNTLAINSITITLLNAAFGKPVEILEFKVYNPAPADLDQYAGVYASNQIPIKITVTRSGNSLTAQATSQPSFTLEATERHKFKFDAAGLVMEFNPPEKKMILRQGGGVFDFRKE</sequence>
<dbReference type="PANTHER" id="PTHR46825">
    <property type="entry name" value="D-ALANYL-D-ALANINE-CARBOXYPEPTIDASE/ENDOPEPTIDASE AMPH"/>
    <property type="match status" value="1"/>
</dbReference>
<dbReference type="EMBL" id="CAJRAU010000002">
    <property type="protein sequence ID" value="CAG5069392.1"/>
    <property type="molecule type" value="Genomic_DNA"/>
</dbReference>
<reference evidence="2 3" key="1">
    <citation type="submission" date="2021-04" db="EMBL/GenBank/DDBJ databases">
        <authorList>
            <person name="Rodrigo-Torres L."/>
            <person name="Arahal R. D."/>
            <person name="Lucena T."/>
        </authorList>
    </citation>
    <scope>NUCLEOTIDE SEQUENCE [LARGE SCALE GENOMIC DNA]</scope>
    <source>
        <strain evidence="2 3">CECT 9623</strain>
    </source>
</reference>
<protein>
    <submittedName>
        <fullName evidence="2">D-aminopeptidase</fullName>
        <ecNumber evidence="2">3.4.11.19</ecNumber>
    </submittedName>
</protein>
<keyword evidence="2" id="KW-0378">Hydrolase</keyword>
<dbReference type="InterPro" id="IPR001466">
    <property type="entry name" value="Beta-lactam-related"/>
</dbReference>
<dbReference type="PANTHER" id="PTHR46825:SF9">
    <property type="entry name" value="BETA-LACTAMASE-RELATED DOMAIN-CONTAINING PROTEIN"/>
    <property type="match status" value="1"/>
</dbReference>
<evidence type="ECO:0000313" key="2">
    <source>
        <dbReference type="EMBL" id="CAG5069392.1"/>
    </source>
</evidence>
<dbReference type="InterPro" id="IPR012338">
    <property type="entry name" value="Beta-lactam/transpept-like"/>
</dbReference>
<name>A0ABM8UPH4_9BACT</name>
<evidence type="ECO:0000313" key="3">
    <source>
        <dbReference type="Proteomes" id="UP000679725"/>
    </source>
</evidence>